<evidence type="ECO:0000313" key="2">
    <source>
        <dbReference type="EMBL" id="QFR49391.1"/>
    </source>
</evidence>
<dbReference type="KEGG" id="sulg:FJR48_06490"/>
<organism evidence="2 3">
    <name type="scientific">Sulfurimonas lithotrophica</name>
    <dbReference type="NCBI Taxonomy" id="2590022"/>
    <lineage>
        <taxon>Bacteria</taxon>
        <taxon>Pseudomonadati</taxon>
        <taxon>Campylobacterota</taxon>
        <taxon>Epsilonproteobacteria</taxon>
        <taxon>Campylobacterales</taxon>
        <taxon>Sulfurimonadaceae</taxon>
        <taxon>Sulfurimonas</taxon>
    </lineage>
</organism>
<dbReference type="Proteomes" id="UP000326944">
    <property type="component" value="Chromosome"/>
</dbReference>
<evidence type="ECO:0000313" key="3">
    <source>
        <dbReference type="Proteomes" id="UP000326944"/>
    </source>
</evidence>
<dbReference type="RefSeq" id="WP_152307334.1">
    <property type="nucleotide sequence ID" value="NZ_CP043617.1"/>
</dbReference>
<keyword evidence="3" id="KW-1185">Reference proteome</keyword>
<protein>
    <submittedName>
        <fullName evidence="2">Uncharacterized protein</fullName>
    </submittedName>
</protein>
<dbReference type="InterPro" id="IPR008840">
    <property type="entry name" value="Sipho_Gp157"/>
</dbReference>
<gene>
    <name evidence="2" type="ORF">FJR48_06490</name>
</gene>
<accession>A0A5P8P1A1</accession>
<sequence>MKTVDYRLQKEIQNIKPDAQQEWFKNYVREVLESNKPYYAKADYLGLSIQEIQNKIDYLSEDIKEMQTLKKNLTNAKAIALEAIASVLEEYGIDRLDGTAISSITITPQKTKIKESLSILDPDALIKLGYFKAVVDEDAVKEAMKTLESMDEIDRHTQIEVEKVLIPSKIKINSKRNQKNHQASELLNLVDSQEAA</sequence>
<dbReference type="Pfam" id="PF05565">
    <property type="entry name" value="Sipho_Gp157"/>
    <property type="match status" value="1"/>
</dbReference>
<proteinExistence type="predicted"/>
<name>A0A5P8P1A1_9BACT</name>
<keyword evidence="1" id="KW-0175">Coiled coil</keyword>
<reference evidence="2 3" key="1">
    <citation type="submission" date="2019-09" db="EMBL/GenBank/DDBJ databases">
        <title>Sulfurimonas gotlandica sp. nov., a chemoautotrophic and psychrotolerant epsilonproteobacterium isolated from a pelagic redoxcline, and an emended description of the genus Sulfurimonas.</title>
        <authorList>
            <person name="Wang S."/>
            <person name="Jiang L."/>
            <person name="Shao S."/>
        </authorList>
    </citation>
    <scope>NUCLEOTIDE SEQUENCE [LARGE SCALE GENOMIC DNA]</scope>
    <source>
        <strain evidence="2 3">GYSZ_1</strain>
    </source>
</reference>
<evidence type="ECO:0000256" key="1">
    <source>
        <dbReference type="SAM" id="Coils"/>
    </source>
</evidence>
<dbReference type="AlphaFoldDB" id="A0A5P8P1A1"/>
<feature type="coiled-coil region" evidence="1">
    <location>
        <begin position="49"/>
        <end position="76"/>
    </location>
</feature>
<dbReference type="EMBL" id="CP043617">
    <property type="protein sequence ID" value="QFR49391.1"/>
    <property type="molecule type" value="Genomic_DNA"/>
</dbReference>
<dbReference type="OrthoDB" id="5347874at2"/>